<organism evidence="1 2">
    <name type="scientific">Melittangium boletus DSM 14713</name>
    <dbReference type="NCBI Taxonomy" id="1294270"/>
    <lineage>
        <taxon>Bacteria</taxon>
        <taxon>Pseudomonadati</taxon>
        <taxon>Myxococcota</taxon>
        <taxon>Myxococcia</taxon>
        <taxon>Myxococcales</taxon>
        <taxon>Cystobacterineae</taxon>
        <taxon>Archangiaceae</taxon>
        <taxon>Melittangium</taxon>
    </lineage>
</organism>
<sequence length="313" mass="34879">MIHAFALDPEVVATWGRREEFRFIHDKFGLGTPRVLLELPAFSKWKRTVYNAAMALDLSQEDMKRIEELFRLFGENKHRRADAVYDGLLTWLENAEREWARRPFASIVASQNPRNHEGVLVPDQLGAGSSRWACESGASPSRTPKALVLALSAMVTNCRQLHLVDPHFGPENARHRMVLEALMGVVADNGLTLDVVRVHCSEKSTMKFFEQEAVKMAERLPSGLSVEFVRWRQKAGGDRLHNRYVLTDIGGVSLGVGLDAGGAGETDDLLLLPRAQYALRWGQYVEENGSFECADRPATVVGTRTRAPQRGGG</sequence>
<protein>
    <submittedName>
        <fullName evidence="1">Uncharacterized protein</fullName>
    </submittedName>
</protein>
<evidence type="ECO:0000313" key="1">
    <source>
        <dbReference type="EMBL" id="ATB26890.1"/>
    </source>
</evidence>
<reference evidence="1 2" key="1">
    <citation type="submission" date="2017-06" db="EMBL/GenBank/DDBJ databases">
        <authorList>
            <person name="Kim H.J."/>
            <person name="Triplett B.A."/>
        </authorList>
    </citation>
    <scope>NUCLEOTIDE SEQUENCE [LARGE SCALE GENOMIC DNA]</scope>
    <source>
        <strain evidence="1 2">DSM 14713</strain>
    </source>
</reference>
<dbReference type="Proteomes" id="UP000217289">
    <property type="component" value="Chromosome"/>
</dbReference>
<dbReference type="AlphaFoldDB" id="A0A250I6R7"/>
<dbReference type="OrthoDB" id="9182171at2"/>
<dbReference type="KEGG" id="mbd:MEBOL_000324"/>
<name>A0A250I6R7_9BACT</name>
<evidence type="ECO:0000313" key="2">
    <source>
        <dbReference type="Proteomes" id="UP000217289"/>
    </source>
</evidence>
<proteinExistence type="predicted"/>
<accession>A0A250I6R7</accession>
<keyword evidence="2" id="KW-1185">Reference proteome</keyword>
<gene>
    <name evidence="1" type="ORF">MEBOL_000324</name>
</gene>
<dbReference type="EMBL" id="CP022163">
    <property type="protein sequence ID" value="ATB26890.1"/>
    <property type="molecule type" value="Genomic_DNA"/>
</dbReference>
<dbReference type="RefSeq" id="WP_095975772.1">
    <property type="nucleotide sequence ID" value="NZ_CP022163.1"/>
</dbReference>